<organism evidence="1 2">
    <name type="scientific">Linnemannia elongata AG-77</name>
    <dbReference type="NCBI Taxonomy" id="1314771"/>
    <lineage>
        <taxon>Eukaryota</taxon>
        <taxon>Fungi</taxon>
        <taxon>Fungi incertae sedis</taxon>
        <taxon>Mucoromycota</taxon>
        <taxon>Mortierellomycotina</taxon>
        <taxon>Mortierellomycetes</taxon>
        <taxon>Mortierellales</taxon>
        <taxon>Mortierellaceae</taxon>
        <taxon>Linnemannia</taxon>
    </lineage>
</organism>
<evidence type="ECO:0000313" key="2">
    <source>
        <dbReference type="Proteomes" id="UP000078512"/>
    </source>
</evidence>
<name>A0A197JRQ7_9FUNG</name>
<protein>
    <submittedName>
        <fullName evidence="1">Uncharacterized protein</fullName>
    </submittedName>
</protein>
<gene>
    <name evidence="1" type="ORF">K457DRAFT_612187</name>
</gene>
<proteinExistence type="predicted"/>
<dbReference type="EMBL" id="KV442053">
    <property type="protein sequence ID" value="OAQ27880.1"/>
    <property type="molecule type" value="Genomic_DNA"/>
</dbReference>
<dbReference type="AlphaFoldDB" id="A0A197JRQ7"/>
<keyword evidence="2" id="KW-1185">Reference proteome</keyword>
<evidence type="ECO:0000313" key="1">
    <source>
        <dbReference type="EMBL" id="OAQ27880.1"/>
    </source>
</evidence>
<sequence length="65" mass="7455">MPACLLYLLTGDPFRFCFASATRNTTYSQPHNTTQHNTILQHRDLMQRATKTNSNDKQYLSCVSC</sequence>
<accession>A0A197JRQ7</accession>
<dbReference type="Proteomes" id="UP000078512">
    <property type="component" value="Unassembled WGS sequence"/>
</dbReference>
<reference evidence="1 2" key="1">
    <citation type="submission" date="2016-05" db="EMBL/GenBank/DDBJ databases">
        <title>Genome sequencing reveals origins of a unique bacterial endosymbiosis in the earliest lineages of terrestrial Fungi.</title>
        <authorList>
            <consortium name="DOE Joint Genome Institute"/>
            <person name="Uehling J."/>
            <person name="Gryganskyi A."/>
            <person name="Hameed K."/>
            <person name="Tschaplinski T."/>
            <person name="Misztal P."/>
            <person name="Wu S."/>
            <person name="Desiro A."/>
            <person name="Vande Pol N."/>
            <person name="Du Z.-Y."/>
            <person name="Zienkiewicz A."/>
            <person name="Zienkiewicz K."/>
            <person name="Morin E."/>
            <person name="Tisserant E."/>
            <person name="Splivallo R."/>
            <person name="Hainaut M."/>
            <person name="Henrissat B."/>
            <person name="Ohm R."/>
            <person name="Kuo A."/>
            <person name="Yan J."/>
            <person name="Lipzen A."/>
            <person name="Nolan M."/>
            <person name="Labutti K."/>
            <person name="Barry K."/>
            <person name="Goldstein A."/>
            <person name="Labbe J."/>
            <person name="Schadt C."/>
            <person name="Tuskan G."/>
            <person name="Grigoriev I."/>
            <person name="Martin F."/>
            <person name="Vilgalys R."/>
            <person name="Bonito G."/>
        </authorList>
    </citation>
    <scope>NUCLEOTIDE SEQUENCE [LARGE SCALE GENOMIC DNA]</scope>
    <source>
        <strain evidence="1 2">AG-77</strain>
    </source>
</reference>